<dbReference type="PANTHER" id="PTHR42920">
    <property type="entry name" value="OS03G0707200 PROTEIN-RELATED"/>
    <property type="match status" value="1"/>
</dbReference>
<sequence>MPLGATMLAMAGFQVGASLAKGLFPATGVVGAVTLRLVFSAVLLIALTRPWRNWPRPAPLGALFGLGVCVTAAVLFFYLAIDRLPQGVAIALQFVGPMSVAVLGSRRTRDFVWAGLAVLGVWLLIGTGLTLKGVDPLGVLWAMLAAAGWAGYILFGRVAGTAFGNATAALAIGIAALLVLPFGALQAAVVFQQPGLIPLALLVAVISAALPFSLEMYALPRVPARTFAVFTSLEPAFGVLSGLVLLHERLTLAQTAGVAVVIAAAAGAAWSSAERPQLPAPT</sequence>
<comment type="caution">
    <text evidence="8">The sequence shown here is derived from an EMBL/GenBank/DDBJ whole genome shotgun (WGS) entry which is preliminary data.</text>
</comment>
<evidence type="ECO:0000256" key="5">
    <source>
        <dbReference type="ARBA" id="ARBA00023136"/>
    </source>
</evidence>
<gene>
    <name evidence="8" type="ORF">QO010_000842</name>
</gene>
<dbReference type="PANTHER" id="PTHR42920:SF5">
    <property type="entry name" value="EAMA DOMAIN-CONTAINING PROTEIN"/>
    <property type="match status" value="1"/>
</dbReference>
<keyword evidence="3 6" id="KW-0812">Transmembrane</keyword>
<evidence type="ECO:0000256" key="3">
    <source>
        <dbReference type="ARBA" id="ARBA00022692"/>
    </source>
</evidence>
<dbReference type="RefSeq" id="WP_307346397.1">
    <property type="nucleotide sequence ID" value="NZ_JAUSVS010000001.1"/>
</dbReference>
<keyword evidence="5 6" id="KW-0472">Membrane</keyword>
<evidence type="ECO:0000256" key="4">
    <source>
        <dbReference type="ARBA" id="ARBA00022989"/>
    </source>
</evidence>
<dbReference type="InterPro" id="IPR037185">
    <property type="entry name" value="EmrE-like"/>
</dbReference>
<dbReference type="EMBL" id="JAUSVS010000001">
    <property type="protein sequence ID" value="MDQ0463094.1"/>
    <property type="molecule type" value="Genomic_DNA"/>
</dbReference>
<keyword evidence="9" id="KW-1185">Reference proteome</keyword>
<dbReference type="InterPro" id="IPR000620">
    <property type="entry name" value="EamA_dom"/>
</dbReference>
<dbReference type="Gene3D" id="1.10.3730.20">
    <property type="match status" value="1"/>
</dbReference>
<dbReference type="SUPFAM" id="SSF103481">
    <property type="entry name" value="Multidrug resistance efflux transporter EmrE"/>
    <property type="match status" value="2"/>
</dbReference>
<reference evidence="8 9" key="1">
    <citation type="submission" date="2023-07" db="EMBL/GenBank/DDBJ databases">
        <title>Genomic Encyclopedia of Type Strains, Phase IV (KMG-IV): sequencing the most valuable type-strain genomes for metagenomic binning, comparative biology and taxonomic classification.</title>
        <authorList>
            <person name="Goeker M."/>
        </authorList>
    </citation>
    <scope>NUCLEOTIDE SEQUENCE [LARGE SCALE GENOMIC DNA]</scope>
    <source>
        <strain evidence="8 9">DSM 18695</strain>
    </source>
</reference>
<comment type="subcellular location">
    <subcellularLocation>
        <location evidence="1">Cell membrane</location>
        <topology evidence="1">Multi-pass membrane protein</topology>
    </subcellularLocation>
</comment>
<feature type="transmembrane region" description="Helical" evidence="6">
    <location>
        <begin position="137"/>
        <end position="155"/>
    </location>
</feature>
<keyword evidence="4 6" id="KW-1133">Transmembrane helix</keyword>
<feature type="transmembrane region" description="Helical" evidence="6">
    <location>
        <begin position="226"/>
        <end position="246"/>
    </location>
</feature>
<proteinExistence type="predicted"/>
<evidence type="ECO:0000259" key="7">
    <source>
        <dbReference type="Pfam" id="PF00892"/>
    </source>
</evidence>
<feature type="transmembrane region" description="Helical" evidence="6">
    <location>
        <begin position="30"/>
        <end position="48"/>
    </location>
</feature>
<dbReference type="InterPro" id="IPR051258">
    <property type="entry name" value="Diverse_Substrate_Transporter"/>
</dbReference>
<feature type="domain" description="EamA" evidence="7">
    <location>
        <begin position="137"/>
        <end position="266"/>
    </location>
</feature>
<feature type="transmembrane region" description="Helical" evidence="6">
    <location>
        <begin position="87"/>
        <end position="104"/>
    </location>
</feature>
<organism evidence="8 9">
    <name type="scientific">Caulobacter ginsengisoli</name>
    <dbReference type="NCBI Taxonomy" id="400775"/>
    <lineage>
        <taxon>Bacteria</taxon>
        <taxon>Pseudomonadati</taxon>
        <taxon>Pseudomonadota</taxon>
        <taxon>Alphaproteobacteria</taxon>
        <taxon>Caulobacterales</taxon>
        <taxon>Caulobacteraceae</taxon>
        <taxon>Caulobacter</taxon>
    </lineage>
</organism>
<evidence type="ECO:0000313" key="8">
    <source>
        <dbReference type="EMBL" id="MDQ0463094.1"/>
    </source>
</evidence>
<evidence type="ECO:0000256" key="2">
    <source>
        <dbReference type="ARBA" id="ARBA00022475"/>
    </source>
</evidence>
<feature type="transmembrane region" description="Helical" evidence="6">
    <location>
        <begin position="167"/>
        <end position="189"/>
    </location>
</feature>
<feature type="transmembrane region" description="Helical" evidence="6">
    <location>
        <begin position="111"/>
        <end position="131"/>
    </location>
</feature>
<dbReference type="Pfam" id="PF00892">
    <property type="entry name" value="EamA"/>
    <property type="match status" value="1"/>
</dbReference>
<feature type="transmembrane region" description="Helical" evidence="6">
    <location>
        <begin position="252"/>
        <end position="270"/>
    </location>
</feature>
<evidence type="ECO:0000256" key="1">
    <source>
        <dbReference type="ARBA" id="ARBA00004651"/>
    </source>
</evidence>
<evidence type="ECO:0000256" key="6">
    <source>
        <dbReference type="SAM" id="Phobius"/>
    </source>
</evidence>
<evidence type="ECO:0000313" key="9">
    <source>
        <dbReference type="Proteomes" id="UP001228905"/>
    </source>
</evidence>
<accession>A0ABU0IQ05</accession>
<feature type="transmembrane region" description="Helical" evidence="6">
    <location>
        <begin position="195"/>
        <end position="214"/>
    </location>
</feature>
<feature type="transmembrane region" description="Helical" evidence="6">
    <location>
        <begin position="60"/>
        <end position="81"/>
    </location>
</feature>
<keyword evidence="2" id="KW-1003">Cell membrane</keyword>
<dbReference type="Proteomes" id="UP001228905">
    <property type="component" value="Unassembled WGS sequence"/>
</dbReference>
<protein>
    <submittedName>
        <fullName evidence="8">Inner membrane transporter RhtA</fullName>
    </submittedName>
</protein>
<name>A0ABU0IQ05_9CAUL</name>